<feature type="domain" description="Histidine kinase" evidence="7">
    <location>
        <begin position="345"/>
        <end position="567"/>
    </location>
</feature>
<dbReference type="InterPro" id="IPR003594">
    <property type="entry name" value="HATPase_dom"/>
</dbReference>
<feature type="modified residue" description="4-aspartylphosphate" evidence="5">
    <location>
        <position position="641"/>
    </location>
</feature>
<dbReference type="SUPFAM" id="SSF47384">
    <property type="entry name" value="Homodimeric domain of signal transducing histidine kinase"/>
    <property type="match status" value="1"/>
</dbReference>
<evidence type="ECO:0000256" key="2">
    <source>
        <dbReference type="ARBA" id="ARBA00012438"/>
    </source>
</evidence>
<dbReference type="Gene3D" id="1.10.287.130">
    <property type="match status" value="1"/>
</dbReference>
<proteinExistence type="predicted"/>
<dbReference type="InterPro" id="IPR003661">
    <property type="entry name" value="HisK_dim/P_dom"/>
</dbReference>
<dbReference type="GO" id="GO:0000155">
    <property type="term" value="F:phosphorelay sensor kinase activity"/>
    <property type="evidence" value="ECO:0007669"/>
    <property type="project" value="InterPro"/>
</dbReference>
<dbReference type="PROSITE" id="PS50110">
    <property type="entry name" value="RESPONSE_REGULATORY"/>
    <property type="match status" value="1"/>
</dbReference>
<dbReference type="Gene3D" id="3.30.565.10">
    <property type="entry name" value="Histidine kinase-like ATPase, C-terminal domain"/>
    <property type="match status" value="1"/>
</dbReference>
<keyword evidence="4" id="KW-0902">Two-component regulatory system</keyword>
<evidence type="ECO:0000313" key="10">
    <source>
        <dbReference type="Proteomes" id="UP000184287"/>
    </source>
</evidence>
<sequence>MKNKQRSFIVISVIILLFIAFLFRNSVVQRSEQRVLLSSLKELEGNSRQISKLDTITLSLQTAENNFRMYTTLWDTLYFKKYTKEVRLISSLLNDLTVEDSSHISGSIVGDLKSKKGQMMLYGQIKKLTDSLNNVNVEVELLKITGDVPKLRPFPKPTLKKTTKVEQLKAEPVVKKEKFFKRLKNAILNKETNKDSIKTLKTEVTYEQGPSNVDEYNKKQLERIERFYNNLFEDLKNNRKKLSQKEESILKLNENIFQNIKQLFQEYRNAESANSEQKKATLKDRANSSVQAIGRSGQINFGISILSYLAIILLMWKLYSAYDKTVKANQLAAEQVVIKSRFFTSISHEMRTPLNAIIGVSEQLKSTPLSEDQRSMSKLLDNSSSMLLSAVNEVLDFSRLETGKLSLAKTPFRYKRILKEIAETTRVLADQKGLILELVQGAAPDLLLDGDPYRLKQIVMNLTANAIKFTDKGKVTINVSVKKADEKQATLLIKVIDTGIGISNENLPFIFNEFSQVINSKRSDWQKGSGLGLPISKKLVELHKGKISVESSLGKGSTFSLEIPYLIAQKDTEELAGAQSPVINSDRFKNIHLLVVDDSEMNLLVIKMIFKKLGISFDTANDGQEALTFLEQKRYDMVLTDIQMPEMDGIELTQRIRALEDVSKSQLPVIAITGQITSESHDRYIAAGLNDYIIKPFTETELMEKILDYIS</sequence>
<dbReference type="PROSITE" id="PS50109">
    <property type="entry name" value="HIS_KIN"/>
    <property type="match status" value="1"/>
</dbReference>
<evidence type="ECO:0000256" key="5">
    <source>
        <dbReference type="PROSITE-ProRule" id="PRU00169"/>
    </source>
</evidence>
<dbReference type="Gene3D" id="3.40.50.2300">
    <property type="match status" value="1"/>
</dbReference>
<protein>
    <recommendedName>
        <fullName evidence="2">histidine kinase</fullName>
        <ecNumber evidence="2">2.7.13.3</ecNumber>
    </recommendedName>
</protein>
<dbReference type="SMART" id="SM00448">
    <property type="entry name" value="REC"/>
    <property type="match status" value="1"/>
</dbReference>
<keyword evidence="6" id="KW-0175">Coiled coil</keyword>
<organism evidence="9 10">
    <name type="scientific">Pedobacter caeni</name>
    <dbReference type="NCBI Taxonomy" id="288992"/>
    <lineage>
        <taxon>Bacteria</taxon>
        <taxon>Pseudomonadati</taxon>
        <taxon>Bacteroidota</taxon>
        <taxon>Sphingobacteriia</taxon>
        <taxon>Sphingobacteriales</taxon>
        <taxon>Sphingobacteriaceae</taxon>
        <taxon>Pedobacter</taxon>
    </lineage>
</organism>
<feature type="coiled-coil region" evidence="6">
    <location>
        <begin position="218"/>
        <end position="280"/>
    </location>
</feature>
<dbReference type="InterPro" id="IPR036890">
    <property type="entry name" value="HATPase_C_sf"/>
</dbReference>
<evidence type="ECO:0000259" key="7">
    <source>
        <dbReference type="PROSITE" id="PS50109"/>
    </source>
</evidence>
<evidence type="ECO:0000256" key="3">
    <source>
        <dbReference type="ARBA" id="ARBA00022553"/>
    </source>
</evidence>
<dbReference type="PANTHER" id="PTHR45339:SF1">
    <property type="entry name" value="HYBRID SIGNAL TRANSDUCTION HISTIDINE KINASE J"/>
    <property type="match status" value="1"/>
</dbReference>
<dbReference type="SUPFAM" id="SSF52172">
    <property type="entry name" value="CheY-like"/>
    <property type="match status" value="1"/>
</dbReference>
<evidence type="ECO:0000259" key="8">
    <source>
        <dbReference type="PROSITE" id="PS50110"/>
    </source>
</evidence>
<dbReference type="SUPFAM" id="SSF55874">
    <property type="entry name" value="ATPase domain of HSP90 chaperone/DNA topoisomerase II/histidine kinase"/>
    <property type="match status" value="1"/>
</dbReference>
<dbReference type="Pfam" id="PF02518">
    <property type="entry name" value="HATPase_c"/>
    <property type="match status" value="1"/>
</dbReference>
<keyword evidence="9" id="KW-0808">Transferase</keyword>
<dbReference type="Pfam" id="PF00512">
    <property type="entry name" value="HisKA"/>
    <property type="match status" value="1"/>
</dbReference>
<dbReference type="FunFam" id="3.30.565.10:FF:000010">
    <property type="entry name" value="Sensor histidine kinase RcsC"/>
    <property type="match status" value="1"/>
</dbReference>
<comment type="catalytic activity">
    <reaction evidence="1">
        <text>ATP + protein L-histidine = ADP + protein N-phospho-L-histidine.</text>
        <dbReference type="EC" id="2.7.13.3"/>
    </reaction>
</comment>
<dbReference type="InterPro" id="IPR011006">
    <property type="entry name" value="CheY-like_superfamily"/>
</dbReference>
<keyword evidence="10" id="KW-1185">Reference proteome</keyword>
<dbReference type="RefSeq" id="WP_073231204.1">
    <property type="nucleotide sequence ID" value="NZ_FQUQ01000002.1"/>
</dbReference>
<dbReference type="PRINTS" id="PR00344">
    <property type="entry name" value="BCTRLSENSOR"/>
</dbReference>
<dbReference type="SMART" id="SM00387">
    <property type="entry name" value="HATPase_c"/>
    <property type="match status" value="1"/>
</dbReference>
<dbReference type="Proteomes" id="UP000184287">
    <property type="component" value="Unassembled WGS sequence"/>
</dbReference>
<dbReference type="EMBL" id="FQUQ01000002">
    <property type="protein sequence ID" value="SHF36744.1"/>
    <property type="molecule type" value="Genomic_DNA"/>
</dbReference>
<gene>
    <name evidence="9" type="ORF">SAMN04488522_102994</name>
</gene>
<reference evidence="10" key="1">
    <citation type="submission" date="2016-11" db="EMBL/GenBank/DDBJ databases">
        <authorList>
            <person name="Varghese N."/>
            <person name="Submissions S."/>
        </authorList>
    </citation>
    <scope>NUCLEOTIDE SEQUENCE [LARGE SCALE GENOMIC DNA]</scope>
    <source>
        <strain evidence="10">DSM 16990</strain>
    </source>
</reference>
<keyword evidence="9" id="KW-0418">Kinase</keyword>
<dbReference type="InterPro" id="IPR001789">
    <property type="entry name" value="Sig_transdc_resp-reg_receiver"/>
</dbReference>
<evidence type="ECO:0000256" key="1">
    <source>
        <dbReference type="ARBA" id="ARBA00000085"/>
    </source>
</evidence>
<keyword evidence="3 5" id="KW-0597">Phosphoprotein</keyword>
<dbReference type="CDD" id="cd17546">
    <property type="entry name" value="REC_hyHK_CKI1_RcsC-like"/>
    <property type="match status" value="1"/>
</dbReference>
<dbReference type="InterPro" id="IPR005467">
    <property type="entry name" value="His_kinase_dom"/>
</dbReference>
<evidence type="ECO:0000256" key="6">
    <source>
        <dbReference type="SAM" id="Coils"/>
    </source>
</evidence>
<dbReference type="InterPro" id="IPR036097">
    <property type="entry name" value="HisK_dim/P_sf"/>
</dbReference>
<dbReference type="SMART" id="SM00388">
    <property type="entry name" value="HisKA"/>
    <property type="match status" value="1"/>
</dbReference>
<evidence type="ECO:0000313" key="9">
    <source>
        <dbReference type="EMBL" id="SHF36744.1"/>
    </source>
</evidence>
<name>A0A1M5B2K6_9SPHI</name>
<dbReference type="CDD" id="cd16922">
    <property type="entry name" value="HATPase_EvgS-ArcB-TorS-like"/>
    <property type="match status" value="1"/>
</dbReference>
<dbReference type="STRING" id="288992.SAMN04488522_102994"/>
<dbReference type="EC" id="2.7.13.3" evidence="2"/>
<evidence type="ECO:0000256" key="4">
    <source>
        <dbReference type="ARBA" id="ARBA00023012"/>
    </source>
</evidence>
<dbReference type="OrthoDB" id="9811889at2"/>
<accession>A0A1M5B2K6</accession>
<dbReference type="CDD" id="cd00082">
    <property type="entry name" value="HisKA"/>
    <property type="match status" value="1"/>
</dbReference>
<feature type="domain" description="Response regulatory" evidence="8">
    <location>
        <begin position="592"/>
        <end position="710"/>
    </location>
</feature>
<dbReference type="PANTHER" id="PTHR45339">
    <property type="entry name" value="HYBRID SIGNAL TRANSDUCTION HISTIDINE KINASE J"/>
    <property type="match status" value="1"/>
</dbReference>
<dbReference type="AlphaFoldDB" id="A0A1M5B2K6"/>
<dbReference type="InterPro" id="IPR004358">
    <property type="entry name" value="Sig_transdc_His_kin-like_C"/>
</dbReference>
<dbReference type="Pfam" id="PF00072">
    <property type="entry name" value="Response_reg"/>
    <property type="match status" value="1"/>
</dbReference>